<organism evidence="2 3">
    <name type="scientific">Candidatus Methylacidithermus pantelleriae</name>
    <dbReference type="NCBI Taxonomy" id="2744239"/>
    <lineage>
        <taxon>Bacteria</taxon>
        <taxon>Pseudomonadati</taxon>
        <taxon>Verrucomicrobiota</taxon>
        <taxon>Methylacidiphilae</taxon>
        <taxon>Methylacidiphilales</taxon>
        <taxon>Methylacidiphilaceae</taxon>
        <taxon>Candidatus Methylacidithermus</taxon>
    </lineage>
</organism>
<dbReference type="EMBL" id="CAJNOB010000017">
    <property type="protein sequence ID" value="CAF0697996.1"/>
    <property type="molecule type" value="Genomic_DNA"/>
</dbReference>
<sequence>MRQPGESRLSWLGRRLAFPKRAQVVVFARVRSCWPAVQSHLGPPRSQDRLHLRETGGELSRR</sequence>
<evidence type="ECO:0000256" key="1">
    <source>
        <dbReference type="SAM" id="MobiDB-lite"/>
    </source>
</evidence>
<evidence type="ECO:0000313" key="3">
    <source>
        <dbReference type="Proteomes" id="UP000663859"/>
    </source>
</evidence>
<feature type="compositionally biased region" description="Basic and acidic residues" evidence="1">
    <location>
        <begin position="46"/>
        <end position="62"/>
    </location>
</feature>
<comment type="caution">
    <text evidence="2">The sequence shown here is derived from an EMBL/GenBank/DDBJ whole genome shotgun (WGS) entry which is preliminary data.</text>
</comment>
<proteinExistence type="predicted"/>
<gene>
    <name evidence="2" type="ORF">MPNT_240008</name>
</gene>
<name>A0A8J2BL03_9BACT</name>
<evidence type="ECO:0000313" key="2">
    <source>
        <dbReference type="EMBL" id="CAF0697996.1"/>
    </source>
</evidence>
<feature type="region of interest" description="Disordered" evidence="1">
    <location>
        <begin position="38"/>
        <end position="62"/>
    </location>
</feature>
<protein>
    <submittedName>
        <fullName evidence="2">Uncharacterized protein</fullName>
    </submittedName>
</protein>
<dbReference type="Proteomes" id="UP000663859">
    <property type="component" value="Unassembled WGS sequence"/>
</dbReference>
<keyword evidence="3" id="KW-1185">Reference proteome</keyword>
<reference evidence="2" key="1">
    <citation type="submission" date="2021-02" db="EMBL/GenBank/DDBJ databases">
        <authorList>
            <person name="Cremers G."/>
            <person name="Picone N."/>
        </authorList>
    </citation>
    <scope>NUCLEOTIDE SEQUENCE</scope>
    <source>
        <strain evidence="2">PQ17</strain>
    </source>
</reference>
<dbReference type="AlphaFoldDB" id="A0A8J2BL03"/>
<accession>A0A8J2BL03</accession>